<evidence type="ECO:0000313" key="2">
    <source>
        <dbReference type="Proteomes" id="UP000484381"/>
    </source>
</evidence>
<protein>
    <submittedName>
        <fullName evidence="1">Uncharacterized protein</fullName>
    </submittedName>
</protein>
<organism evidence="1 2">
    <name type="scientific">Paraburkholderia franconis</name>
    <dbReference type="NCBI Taxonomy" id="2654983"/>
    <lineage>
        <taxon>Bacteria</taxon>
        <taxon>Pseudomonadati</taxon>
        <taxon>Pseudomonadota</taxon>
        <taxon>Betaproteobacteria</taxon>
        <taxon>Burkholderiales</taxon>
        <taxon>Burkholderiaceae</taxon>
        <taxon>Paraburkholderia</taxon>
    </lineage>
</organism>
<dbReference type="Proteomes" id="UP000484381">
    <property type="component" value="Unassembled WGS sequence"/>
</dbReference>
<sequence>MSVLAQDLIELKRLADGGAGALTEHLLREVATNLIAPGVEDQRGGL</sequence>
<dbReference type="RefSeq" id="WP_152756855.1">
    <property type="nucleotide sequence ID" value="NZ_WHNP01000006.1"/>
</dbReference>
<reference evidence="1 2" key="1">
    <citation type="submission" date="2019-10" db="EMBL/GenBank/DDBJ databases">
        <title>Paraburkholderia sp. isolated from nodules of Mimosa pudica from Brazilian Atlantic Forest soils.</title>
        <authorList>
            <person name="Paulitsch F."/>
            <person name="Hungria M."/>
            <person name="Dall'Agnol R."/>
        </authorList>
    </citation>
    <scope>NUCLEOTIDE SEQUENCE [LARGE SCALE GENOMIC DNA]</scope>
    <source>
        <strain evidence="1 2">CNPSo 3157</strain>
    </source>
</reference>
<accession>A0A7X1N7S8</accession>
<dbReference type="EMBL" id="WHNP01000006">
    <property type="protein sequence ID" value="MPW16944.1"/>
    <property type="molecule type" value="Genomic_DNA"/>
</dbReference>
<comment type="caution">
    <text evidence="1">The sequence shown here is derived from an EMBL/GenBank/DDBJ whole genome shotgun (WGS) entry which is preliminary data.</text>
</comment>
<evidence type="ECO:0000313" key="1">
    <source>
        <dbReference type="EMBL" id="MPW16944.1"/>
    </source>
</evidence>
<name>A0A7X1N7S8_9BURK</name>
<keyword evidence="2" id="KW-1185">Reference proteome</keyword>
<gene>
    <name evidence="1" type="ORF">GCT13_08365</name>
</gene>
<proteinExistence type="predicted"/>
<dbReference type="AlphaFoldDB" id="A0A7X1N7S8"/>